<organism evidence="1">
    <name type="scientific">Anguilla anguilla</name>
    <name type="common">European freshwater eel</name>
    <name type="synonym">Muraena anguilla</name>
    <dbReference type="NCBI Taxonomy" id="7936"/>
    <lineage>
        <taxon>Eukaryota</taxon>
        <taxon>Metazoa</taxon>
        <taxon>Chordata</taxon>
        <taxon>Craniata</taxon>
        <taxon>Vertebrata</taxon>
        <taxon>Euteleostomi</taxon>
        <taxon>Actinopterygii</taxon>
        <taxon>Neopterygii</taxon>
        <taxon>Teleostei</taxon>
        <taxon>Anguilliformes</taxon>
        <taxon>Anguillidae</taxon>
        <taxon>Anguilla</taxon>
    </lineage>
</organism>
<protein>
    <submittedName>
        <fullName evidence="1">Uncharacterized protein</fullName>
    </submittedName>
</protein>
<reference evidence="1" key="2">
    <citation type="journal article" date="2015" name="Fish Shellfish Immunol.">
        <title>Early steps in the European eel (Anguilla anguilla)-Vibrio vulnificus interaction in the gills: Role of the RtxA13 toxin.</title>
        <authorList>
            <person name="Callol A."/>
            <person name="Pajuelo D."/>
            <person name="Ebbesson L."/>
            <person name="Teles M."/>
            <person name="MacKenzie S."/>
            <person name="Amaro C."/>
        </authorList>
    </citation>
    <scope>NUCLEOTIDE SEQUENCE</scope>
</reference>
<dbReference type="AlphaFoldDB" id="A0A0E9RI52"/>
<reference evidence="1" key="1">
    <citation type="submission" date="2014-11" db="EMBL/GenBank/DDBJ databases">
        <authorList>
            <person name="Amaro Gonzalez C."/>
        </authorList>
    </citation>
    <scope>NUCLEOTIDE SEQUENCE</scope>
</reference>
<evidence type="ECO:0000313" key="1">
    <source>
        <dbReference type="EMBL" id="JAH28155.1"/>
    </source>
</evidence>
<dbReference type="EMBL" id="GBXM01080422">
    <property type="protein sequence ID" value="JAH28155.1"/>
    <property type="molecule type" value="Transcribed_RNA"/>
</dbReference>
<name>A0A0E9RI52_ANGAN</name>
<proteinExistence type="predicted"/>
<sequence>MFVCFCVSVSFCVQKCENVHLRKGRHGCM</sequence>
<accession>A0A0E9RI52</accession>